<dbReference type="AlphaFoldDB" id="A7NM14"/>
<reference evidence="2 3" key="1">
    <citation type="submission" date="2007-08" db="EMBL/GenBank/DDBJ databases">
        <title>Complete sequence of Roseiflexus castenholzii DSM 13941.</title>
        <authorList>
            <consortium name="US DOE Joint Genome Institute"/>
            <person name="Copeland A."/>
            <person name="Lucas S."/>
            <person name="Lapidus A."/>
            <person name="Barry K."/>
            <person name="Glavina del Rio T."/>
            <person name="Dalin E."/>
            <person name="Tice H."/>
            <person name="Pitluck S."/>
            <person name="Thompson L.S."/>
            <person name="Brettin T."/>
            <person name="Bruce D."/>
            <person name="Detter J.C."/>
            <person name="Han C."/>
            <person name="Tapia R."/>
            <person name="Schmutz J."/>
            <person name="Larimer F."/>
            <person name="Land M."/>
            <person name="Hauser L."/>
            <person name="Kyrpides N."/>
            <person name="Mikhailova N."/>
            <person name="Bryant D.A."/>
            <person name="Hanada S."/>
            <person name="Tsukatani Y."/>
            <person name="Richardson P."/>
        </authorList>
    </citation>
    <scope>NUCLEOTIDE SEQUENCE [LARGE SCALE GENOMIC DNA]</scope>
    <source>
        <strain evidence="3">DSM 13941 / HLO8</strain>
    </source>
</reference>
<dbReference type="Proteomes" id="UP000000263">
    <property type="component" value="Chromosome"/>
</dbReference>
<dbReference type="SUPFAM" id="SSF47413">
    <property type="entry name" value="lambda repressor-like DNA-binding domains"/>
    <property type="match status" value="1"/>
</dbReference>
<dbReference type="Gene3D" id="2.70.70.10">
    <property type="entry name" value="Glucose Permease (Domain IIA)"/>
    <property type="match status" value="1"/>
</dbReference>
<sequence>MTIYVMTTTLRTLRRSRGLTLTELAVLSGIPARNLGAIELGILSLDAPTRTHLARVLAVAPQALPSASPSLNLSPPVIDLQRLTIPIALALATTVLTTSILSRLDVSFVVPSRSPITSPLAPQTVVVALADRQPEAAPARSAINAETLKVAILGAVASTPVQQASLSAALFETTAEGGAQPVELPFAMSATTPATTVESKRADRTAPRGYPLIAPVGQIVVTQGYGTGTHAPAAVWGALDFAIDADSDGYAEPGPTRGAPVIATHDGIARVYPGSWPGGNFVRIENRETGWTTAYGHLDSILVRDGQEVWRGDLIGTVGSTGYATGPHLHYEVWQQGINVDPTPFVGAHSVSE</sequence>
<dbReference type="InterPro" id="IPR011055">
    <property type="entry name" value="Dup_hybrid_motif"/>
</dbReference>
<dbReference type="KEGG" id="rca:Rcas_2489"/>
<evidence type="ECO:0000313" key="3">
    <source>
        <dbReference type="Proteomes" id="UP000000263"/>
    </source>
</evidence>
<dbReference type="GO" id="GO:0004222">
    <property type="term" value="F:metalloendopeptidase activity"/>
    <property type="evidence" value="ECO:0007669"/>
    <property type="project" value="TreeGrafter"/>
</dbReference>
<protein>
    <submittedName>
        <fullName evidence="2">Transcriptional regulator, XRE family</fullName>
    </submittedName>
</protein>
<evidence type="ECO:0000259" key="1">
    <source>
        <dbReference type="PROSITE" id="PS50943"/>
    </source>
</evidence>
<organism evidence="2 3">
    <name type="scientific">Roseiflexus castenholzii (strain DSM 13941 / HLO8)</name>
    <dbReference type="NCBI Taxonomy" id="383372"/>
    <lineage>
        <taxon>Bacteria</taxon>
        <taxon>Bacillati</taxon>
        <taxon>Chloroflexota</taxon>
        <taxon>Chloroflexia</taxon>
        <taxon>Chloroflexales</taxon>
        <taxon>Roseiflexineae</taxon>
        <taxon>Roseiflexaceae</taxon>
        <taxon>Roseiflexus</taxon>
    </lineage>
</organism>
<dbReference type="CDD" id="cd12797">
    <property type="entry name" value="M23_peptidase"/>
    <property type="match status" value="1"/>
</dbReference>
<proteinExistence type="predicted"/>
<evidence type="ECO:0000313" key="2">
    <source>
        <dbReference type="EMBL" id="ABU58569.1"/>
    </source>
</evidence>
<dbReference type="STRING" id="383372.Rcas_2489"/>
<name>A7NM14_ROSCS</name>
<dbReference type="Gene3D" id="1.10.260.40">
    <property type="entry name" value="lambda repressor-like DNA-binding domains"/>
    <property type="match status" value="1"/>
</dbReference>
<dbReference type="HOGENOM" id="CLU_859693_0_0_0"/>
<dbReference type="InterPro" id="IPR010982">
    <property type="entry name" value="Lambda_DNA-bd_dom_sf"/>
</dbReference>
<dbReference type="CDD" id="cd00093">
    <property type="entry name" value="HTH_XRE"/>
    <property type="match status" value="1"/>
</dbReference>
<dbReference type="InterPro" id="IPR001387">
    <property type="entry name" value="Cro/C1-type_HTH"/>
</dbReference>
<dbReference type="InterPro" id="IPR016047">
    <property type="entry name" value="M23ase_b-sheet_dom"/>
</dbReference>
<keyword evidence="3" id="KW-1185">Reference proteome</keyword>
<dbReference type="PANTHER" id="PTHR21666">
    <property type="entry name" value="PEPTIDASE-RELATED"/>
    <property type="match status" value="1"/>
</dbReference>
<gene>
    <name evidence="2" type="ordered locus">Rcas_2489</name>
</gene>
<dbReference type="SMART" id="SM00530">
    <property type="entry name" value="HTH_XRE"/>
    <property type="match status" value="1"/>
</dbReference>
<dbReference type="SUPFAM" id="SSF51261">
    <property type="entry name" value="Duplicated hybrid motif"/>
    <property type="match status" value="1"/>
</dbReference>
<dbReference type="PANTHER" id="PTHR21666:SF286">
    <property type="entry name" value="LIPOPROTEIN NLPD"/>
    <property type="match status" value="1"/>
</dbReference>
<accession>A7NM14</accession>
<dbReference type="eggNOG" id="COG0739">
    <property type="taxonomic scope" value="Bacteria"/>
</dbReference>
<dbReference type="EMBL" id="CP000804">
    <property type="protein sequence ID" value="ABU58569.1"/>
    <property type="molecule type" value="Genomic_DNA"/>
</dbReference>
<dbReference type="GO" id="GO:0003677">
    <property type="term" value="F:DNA binding"/>
    <property type="evidence" value="ECO:0007669"/>
    <property type="project" value="InterPro"/>
</dbReference>
<dbReference type="InterPro" id="IPR050570">
    <property type="entry name" value="Cell_wall_metabolism_enzyme"/>
</dbReference>
<dbReference type="Pfam" id="PF01551">
    <property type="entry name" value="Peptidase_M23"/>
    <property type="match status" value="1"/>
</dbReference>
<feature type="domain" description="HTH cro/C1-type" evidence="1">
    <location>
        <begin position="10"/>
        <end position="64"/>
    </location>
</feature>
<dbReference type="RefSeq" id="WP_012120993.1">
    <property type="nucleotide sequence ID" value="NC_009767.1"/>
</dbReference>
<dbReference type="PROSITE" id="PS50943">
    <property type="entry name" value="HTH_CROC1"/>
    <property type="match status" value="1"/>
</dbReference>